<keyword evidence="3" id="KW-1185">Reference proteome</keyword>
<reference evidence="2 3" key="1">
    <citation type="submission" date="2024-06" db="EMBL/GenBank/DDBJ databases">
        <authorList>
            <person name="Pan Q."/>
            <person name="Wen M."/>
            <person name="Jouanno E."/>
            <person name="Zahm M."/>
            <person name="Klopp C."/>
            <person name="Cabau C."/>
            <person name="Louis A."/>
            <person name="Berthelot C."/>
            <person name="Parey E."/>
            <person name="Roest Crollius H."/>
            <person name="Montfort J."/>
            <person name="Robinson-Rechavi M."/>
            <person name="Bouchez O."/>
            <person name="Lampietro C."/>
            <person name="Lopez Roques C."/>
            <person name="Donnadieu C."/>
            <person name="Postlethwait J."/>
            <person name="Bobe J."/>
            <person name="Verreycken H."/>
            <person name="Guiguen Y."/>
        </authorList>
    </citation>
    <scope>NUCLEOTIDE SEQUENCE [LARGE SCALE GENOMIC DNA]</scope>
    <source>
        <strain evidence="2">Up_M1</strain>
        <tissue evidence="2">Testis</tissue>
    </source>
</reference>
<evidence type="ECO:0000313" key="2">
    <source>
        <dbReference type="EMBL" id="KAL0962424.1"/>
    </source>
</evidence>
<evidence type="ECO:0000256" key="1">
    <source>
        <dbReference type="SAM" id="MobiDB-lite"/>
    </source>
</evidence>
<name>A0ABD0VWI9_UMBPY</name>
<feature type="compositionally biased region" description="Low complexity" evidence="1">
    <location>
        <begin position="59"/>
        <end position="78"/>
    </location>
</feature>
<organism evidence="2 3">
    <name type="scientific">Umbra pygmaea</name>
    <name type="common">Eastern mudminnow</name>
    <dbReference type="NCBI Taxonomy" id="75934"/>
    <lineage>
        <taxon>Eukaryota</taxon>
        <taxon>Metazoa</taxon>
        <taxon>Chordata</taxon>
        <taxon>Craniata</taxon>
        <taxon>Vertebrata</taxon>
        <taxon>Euteleostomi</taxon>
        <taxon>Actinopterygii</taxon>
        <taxon>Neopterygii</taxon>
        <taxon>Teleostei</taxon>
        <taxon>Protacanthopterygii</taxon>
        <taxon>Esociformes</taxon>
        <taxon>Umbridae</taxon>
        <taxon>Umbra</taxon>
    </lineage>
</organism>
<dbReference type="Proteomes" id="UP001557470">
    <property type="component" value="Unassembled WGS sequence"/>
</dbReference>
<protein>
    <submittedName>
        <fullName evidence="2">Uncharacterized protein</fullName>
    </submittedName>
</protein>
<dbReference type="EMBL" id="JAGEUA010000011">
    <property type="protein sequence ID" value="KAL0962424.1"/>
    <property type="molecule type" value="Genomic_DNA"/>
</dbReference>
<dbReference type="AlphaFoldDB" id="A0ABD0VWI9"/>
<sequence length="96" mass="10041">MRPALKLALQRFDVFYAFKPSSDSVSGTASKEKADGRNAKVGYGSRATKNSIPAKERQSGGCQEEGSSSGSEDCSQGSAGPHLSCLSDADARPKDL</sequence>
<gene>
    <name evidence="2" type="ORF">UPYG_G00339870</name>
</gene>
<evidence type="ECO:0000313" key="3">
    <source>
        <dbReference type="Proteomes" id="UP001557470"/>
    </source>
</evidence>
<proteinExistence type="predicted"/>
<comment type="caution">
    <text evidence="2">The sequence shown here is derived from an EMBL/GenBank/DDBJ whole genome shotgun (WGS) entry which is preliminary data.</text>
</comment>
<accession>A0ABD0VWI9</accession>
<feature type="region of interest" description="Disordered" evidence="1">
    <location>
        <begin position="20"/>
        <end position="96"/>
    </location>
</feature>